<dbReference type="AlphaFoldDB" id="A0AAW1YFH5"/>
<comment type="caution">
    <text evidence="2">The sequence shown here is derived from an EMBL/GenBank/DDBJ whole genome shotgun (WGS) entry which is preliminary data.</text>
</comment>
<sequence length="204" mass="23376">MADGPNNEVPTFNGYHINGVDFNTKQRDNIRSVQNSGVFLLANAMQVASARDKNPITEDMHFYGVIQKIWELDYYKFRVAVFKCDWVENSRGIKVDDLGFTLVNLNRIGHLSDPFVLATHVKQIFYIQDPLDAQWSVVVRCPDRDYQTTGHDEDLEDIEVEQQPFIATMPSIETFDDVVGDDHNNYIRDGDEGIWVENDIGQCV</sequence>
<evidence type="ECO:0000313" key="3">
    <source>
        <dbReference type="Proteomes" id="UP001457282"/>
    </source>
</evidence>
<name>A0AAW1YFH5_RUBAR</name>
<keyword evidence="3" id="KW-1185">Reference proteome</keyword>
<accession>A0AAW1YFH5</accession>
<evidence type="ECO:0000259" key="1">
    <source>
        <dbReference type="Pfam" id="PF13952"/>
    </source>
</evidence>
<dbReference type="Pfam" id="PF13952">
    <property type="entry name" value="DUF4216"/>
    <property type="match status" value="1"/>
</dbReference>
<dbReference type="Proteomes" id="UP001457282">
    <property type="component" value="Unassembled WGS sequence"/>
</dbReference>
<gene>
    <name evidence="2" type="ORF">M0R45_003567</name>
</gene>
<dbReference type="InterPro" id="IPR025312">
    <property type="entry name" value="DUF4216"/>
</dbReference>
<organism evidence="2 3">
    <name type="scientific">Rubus argutus</name>
    <name type="common">Southern blackberry</name>
    <dbReference type="NCBI Taxonomy" id="59490"/>
    <lineage>
        <taxon>Eukaryota</taxon>
        <taxon>Viridiplantae</taxon>
        <taxon>Streptophyta</taxon>
        <taxon>Embryophyta</taxon>
        <taxon>Tracheophyta</taxon>
        <taxon>Spermatophyta</taxon>
        <taxon>Magnoliopsida</taxon>
        <taxon>eudicotyledons</taxon>
        <taxon>Gunneridae</taxon>
        <taxon>Pentapetalae</taxon>
        <taxon>rosids</taxon>
        <taxon>fabids</taxon>
        <taxon>Rosales</taxon>
        <taxon>Rosaceae</taxon>
        <taxon>Rosoideae</taxon>
        <taxon>Rosoideae incertae sedis</taxon>
        <taxon>Rubus</taxon>
    </lineage>
</organism>
<reference evidence="2 3" key="1">
    <citation type="journal article" date="2023" name="G3 (Bethesda)">
        <title>A chromosome-length genome assembly and annotation of blackberry (Rubus argutus, cv. 'Hillquist').</title>
        <authorList>
            <person name="Bruna T."/>
            <person name="Aryal R."/>
            <person name="Dudchenko O."/>
            <person name="Sargent D.J."/>
            <person name="Mead D."/>
            <person name="Buti M."/>
            <person name="Cavallini A."/>
            <person name="Hytonen T."/>
            <person name="Andres J."/>
            <person name="Pham M."/>
            <person name="Weisz D."/>
            <person name="Mascagni F."/>
            <person name="Usai G."/>
            <person name="Natali L."/>
            <person name="Bassil N."/>
            <person name="Fernandez G.E."/>
            <person name="Lomsadze A."/>
            <person name="Armour M."/>
            <person name="Olukolu B."/>
            <person name="Poorten T."/>
            <person name="Britton C."/>
            <person name="Davik J."/>
            <person name="Ashrafi H."/>
            <person name="Aiden E.L."/>
            <person name="Borodovsky M."/>
            <person name="Worthington M."/>
        </authorList>
    </citation>
    <scope>NUCLEOTIDE SEQUENCE [LARGE SCALE GENOMIC DNA]</scope>
    <source>
        <strain evidence="2">PI 553951</strain>
    </source>
</reference>
<proteinExistence type="predicted"/>
<protein>
    <recommendedName>
        <fullName evidence="1">DUF4216 domain-containing protein</fullName>
    </recommendedName>
</protein>
<evidence type="ECO:0000313" key="2">
    <source>
        <dbReference type="EMBL" id="KAK9947975.1"/>
    </source>
</evidence>
<dbReference type="EMBL" id="JBEDUW010000001">
    <property type="protein sequence ID" value="KAK9947975.1"/>
    <property type="molecule type" value="Genomic_DNA"/>
</dbReference>
<feature type="domain" description="DUF4216" evidence="1">
    <location>
        <begin position="70"/>
        <end position="138"/>
    </location>
</feature>
<dbReference type="PANTHER" id="PTHR48258">
    <property type="entry name" value="DUF4218 DOMAIN-CONTAINING PROTEIN-RELATED"/>
    <property type="match status" value="1"/>
</dbReference>